<protein>
    <recommendedName>
        <fullName evidence="10">Letm1 RBD domain-containing protein</fullName>
    </recommendedName>
</protein>
<evidence type="ECO:0000256" key="1">
    <source>
        <dbReference type="ARBA" id="ARBA00004434"/>
    </source>
</evidence>
<keyword evidence="4 9" id="KW-1133">Transmembrane helix</keyword>
<evidence type="ECO:0000256" key="9">
    <source>
        <dbReference type="SAM" id="Phobius"/>
    </source>
</evidence>
<organism evidence="11 12">
    <name type="scientific">Heliocybe sulcata</name>
    <dbReference type="NCBI Taxonomy" id="5364"/>
    <lineage>
        <taxon>Eukaryota</taxon>
        <taxon>Fungi</taxon>
        <taxon>Dikarya</taxon>
        <taxon>Basidiomycota</taxon>
        <taxon>Agaricomycotina</taxon>
        <taxon>Agaricomycetes</taxon>
        <taxon>Gloeophyllales</taxon>
        <taxon>Gloeophyllaceae</taxon>
        <taxon>Heliocybe</taxon>
    </lineage>
</organism>
<dbReference type="GO" id="GO:0030003">
    <property type="term" value="P:intracellular monoatomic cation homeostasis"/>
    <property type="evidence" value="ECO:0007669"/>
    <property type="project" value="TreeGrafter"/>
</dbReference>
<evidence type="ECO:0000256" key="3">
    <source>
        <dbReference type="ARBA" id="ARBA00022792"/>
    </source>
</evidence>
<feature type="transmembrane region" description="Helical" evidence="9">
    <location>
        <begin position="227"/>
        <end position="248"/>
    </location>
</feature>
<keyword evidence="5 7" id="KW-0496">Mitochondrion</keyword>
<evidence type="ECO:0000256" key="6">
    <source>
        <dbReference type="ARBA" id="ARBA00023136"/>
    </source>
</evidence>
<dbReference type="GO" id="GO:0043022">
    <property type="term" value="F:ribosome binding"/>
    <property type="evidence" value="ECO:0007669"/>
    <property type="project" value="InterPro"/>
</dbReference>
<accession>A0A5C3NKB3</accession>
<evidence type="ECO:0000256" key="5">
    <source>
        <dbReference type="ARBA" id="ARBA00023128"/>
    </source>
</evidence>
<dbReference type="InterPro" id="IPR044202">
    <property type="entry name" value="LETM1/MDM38-like"/>
</dbReference>
<comment type="subcellular location">
    <subcellularLocation>
        <location evidence="1">Mitochondrion inner membrane</location>
        <topology evidence="1">Single-pass membrane protein</topology>
    </subcellularLocation>
</comment>
<feature type="domain" description="Letm1 RBD" evidence="10">
    <location>
        <begin position="221"/>
        <end position="414"/>
    </location>
</feature>
<dbReference type="AlphaFoldDB" id="A0A5C3NKB3"/>
<dbReference type="STRING" id="5364.A0A5C3NKB3"/>
<sequence length="414" mass="45453">MIRAFARNGLVERSITASQRSSAIRRPLGAPLRYSIYGQSCASDPAFLLSFARSVSTTSSSTEKPSTSSAESIQLQNSKQAPRKPKVDLKPAPVKPTKLPASPPAPAAAPPASVSDKAVAKTKDASSAVLSAAQLALKKADEAKSRDIAEATKHGILAPPPEGAGTIRRGIHQIWELTKFYGRGIKMVVKNSQRAKEMQKRVKEGGHPLSRWETRFIQTYRQDLKRLIPFLIIVLIIEEIVPLIAIYAPGMLPSTCILPSQHQRIQEKRRERLTAAVDANTDLLRRIEQQANDSGVVPLPQLDAYATSVLSTILNASSMISLHAIRRWRISNKLNEISKDDKLLIREEYGKRLTSEEVTQALEERGIVVANLKPADQARLLTWWLKSTADTDETDTVSRRVALVALAGLQKTGS</sequence>
<keyword evidence="2 9" id="KW-0812">Transmembrane</keyword>
<dbReference type="Pfam" id="PF07766">
    <property type="entry name" value="LETM1_RBD"/>
    <property type="match status" value="2"/>
</dbReference>
<dbReference type="GO" id="GO:0005743">
    <property type="term" value="C:mitochondrial inner membrane"/>
    <property type="evidence" value="ECO:0007669"/>
    <property type="project" value="UniProtKB-SubCell"/>
</dbReference>
<proteinExistence type="predicted"/>
<dbReference type="PROSITE" id="PS51758">
    <property type="entry name" value="LETM1_RBD"/>
    <property type="match status" value="1"/>
</dbReference>
<evidence type="ECO:0000256" key="7">
    <source>
        <dbReference type="PROSITE-ProRule" id="PRU01094"/>
    </source>
</evidence>
<dbReference type="Proteomes" id="UP000305948">
    <property type="component" value="Unassembled WGS sequence"/>
</dbReference>
<dbReference type="EMBL" id="ML213506">
    <property type="protein sequence ID" value="TFK54051.1"/>
    <property type="molecule type" value="Genomic_DNA"/>
</dbReference>
<dbReference type="PANTHER" id="PTHR14009:SF1">
    <property type="entry name" value="MITOCHONDRIAL PROTON_CALCIUM EXCHANGER PROTEIN"/>
    <property type="match status" value="1"/>
</dbReference>
<keyword evidence="6 9" id="KW-0472">Membrane</keyword>
<dbReference type="OrthoDB" id="73691at2759"/>
<keyword evidence="3" id="KW-0999">Mitochondrion inner membrane</keyword>
<feature type="compositionally biased region" description="Low complexity" evidence="8">
    <location>
        <begin position="58"/>
        <end position="72"/>
    </location>
</feature>
<evidence type="ECO:0000256" key="4">
    <source>
        <dbReference type="ARBA" id="ARBA00022989"/>
    </source>
</evidence>
<feature type="region of interest" description="Disordered" evidence="8">
    <location>
        <begin position="58"/>
        <end position="119"/>
    </location>
</feature>
<reference evidence="11 12" key="1">
    <citation type="journal article" date="2019" name="Nat. Ecol. Evol.">
        <title>Megaphylogeny resolves global patterns of mushroom evolution.</title>
        <authorList>
            <person name="Varga T."/>
            <person name="Krizsan K."/>
            <person name="Foldi C."/>
            <person name="Dima B."/>
            <person name="Sanchez-Garcia M."/>
            <person name="Sanchez-Ramirez S."/>
            <person name="Szollosi G.J."/>
            <person name="Szarkandi J.G."/>
            <person name="Papp V."/>
            <person name="Albert L."/>
            <person name="Andreopoulos W."/>
            <person name="Angelini C."/>
            <person name="Antonin V."/>
            <person name="Barry K.W."/>
            <person name="Bougher N.L."/>
            <person name="Buchanan P."/>
            <person name="Buyck B."/>
            <person name="Bense V."/>
            <person name="Catcheside P."/>
            <person name="Chovatia M."/>
            <person name="Cooper J."/>
            <person name="Damon W."/>
            <person name="Desjardin D."/>
            <person name="Finy P."/>
            <person name="Geml J."/>
            <person name="Haridas S."/>
            <person name="Hughes K."/>
            <person name="Justo A."/>
            <person name="Karasinski D."/>
            <person name="Kautmanova I."/>
            <person name="Kiss B."/>
            <person name="Kocsube S."/>
            <person name="Kotiranta H."/>
            <person name="LaButti K.M."/>
            <person name="Lechner B.E."/>
            <person name="Liimatainen K."/>
            <person name="Lipzen A."/>
            <person name="Lukacs Z."/>
            <person name="Mihaltcheva S."/>
            <person name="Morgado L.N."/>
            <person name="Niskanen T."/>
            <person name="Noordeloos M.E."/>
            <person name="Ohm R.A."/>
            <person name="Ortiz-Santana B."/>
            <person name="Ovrebo C."/>
            <person name="Racz N."/>
            <person name="Riley R."/>
            <person name="Savchenko A."/>
            <person name="Shiryaev A."/>
            <person name="Soop K."/>
            <person name="Spirin V."/>
            <person name="Szebenyi C."/>
            <person name="Tomsovsky M."/>
            <person name="Tulloss R.E."/>
            <person name="Uehling J."/>
            <person name="Grigoriev I.V."/>
            <person name="Vagvolgyi C."/>
            <person name="Papp T."/>
            <person name="Martin F.M."/>
            <person name="Miettinen O."/>
            <person name="Hibbett D.S."/>
            <person name="Nagy L.G."/>
        </authorList>
    </citation>
    <scope>NUCLEOTIDE SEQUENCE [LARGE SCALE GENOMIC DNA]</scope>
    <source>
        <strain evidence="11 12">OMC1185</strain>
    </source>
</reference>
<dbReference type="InterPro" id="IPR033122">
    <property type="entry name" value="LETM1-like_RBD"/>
</dbReference>
<evidence type="ECO:0000259" key="10">
    <source>
        <dbReference type="PROSITE" id="PS51758"/>
    </source>
</evidence>
<dbReference type="PANTHER" id="PTHR14009">
    <property type="entry name" value="LEUCINE ZIPPER-EF-HAND CONTAINING TRANSMEMBRANE PROTEIN"/>
    <property type="match status" value="1"/>
</dbReference>
<evidence type="ECO:0000313" key="11">
    <source>
        <dbReference type="EMBL" id="TFK54051.1"/>
    </source>
</evidence>
<evidence type="ECO:0000256" key="2">
    <source>
        <dbReference type="ARBA" id="ARBA00022692"/>
    </source>
</evidence>
<evidence type="ECO:0000256" key="8">
    <source>
        <dbReference type="SAM" id="MobiDB-lite"/>
    </source>
</evidence>
<name>A0A5C3NKB3_9AGAM</name>
<keyword evidence="12" id="KW-1185">Reference proteome</keyword>
<gene>
    <name evidence="11" type="ORF">OE88DRAFT_1654531</name>
</gene>
<evidence type="ECO:0000313" key="12">
    <source>
        <dbReference type="Proteomes" id="UP000305948"/>
    </source>
</evidence>